<evidence type="ECO:0000313" key="2">
    <source>
        <dbReference type="Proteomes" id="UP000269945"/>
    </source>
</evidence>
<evidence type="ECO:0000313" key="1">
    <source>
        <dbReference type="EMBL" id="VCX20160.1"/>
    </source>
</evidence>
<protein>
    <submittedName>
        <fullName evidence="1">Uncharacterized protein</fullName>
    </submittedName>
</protein>
<gene>
    <name evidence="1" type="ORF">BN2614_LOCUS9</name>
</gene>
<reference evidence="1 2" key="1">
    <citation type="submission" date="2018-10" db="EMBL/GenBank/DDBJ databases">
        <authorList>
            <person name="Ekblom R."/>
            <person name="Jareborg N."/>
        </authorList>
    </citation>
    <scope>NUCLEOTIDE SEQUENCE [LARGE SCALE GENOMIC DNA]</scope>
    <source>
        <tissue evidence="1">Muscle</tissue>
    </source>
</reference>
<name>A0A9X9M1T8_GULGU</name>
<keyword evidence="2" id="KW-1185">Reference proteome</keyword>
<comment type="caution">
    <text evidence="1">The sequence shown here is derived from an EMBL/GenBank/DDBJ whole genome shotgun (WGS) entry which is preliminary data.</text>
</comment>
<proteinExistence type="predicted"/>
<dbReference type="AlphaFoldDB" id="A0A9X9M1T8"/>
<feature type="non-terminal residue" evidence="1">
    <location>
        <position position="1"/>
    </location>
</feature>
<dbReference type="EMBL" id="CYRY02037207">
    <property type="protein sequence ID" value="VCX20160.1"/>
    <property type="molecule type" value="Genomic_DNA"/>
</dbReference>
<accession>A0A9X9M1T8</accession>
<dbReference type="Proteomes" id="UP000269945">
    <property type="component" value="Unassembled WGS sequence"/>
</dbReference>
<organism evidence="1 2">
    <name type="scientific">Gulo gulo</name>
    <name type="common">Wolverine</name>
    <name type="synonym">Gluton</name>
    <dbReference type="NCBI Taxonomy" id="48420"/>
    <lineage>
        <taxon>Eukaryota</taxon>
        <taxon>Metazoa</taxon>
        <taxon>Chordata</taxon>
        <taxon>Craniata</taxon>
        <taxon>Vertebrata</taxon>
        <taxon>Euteleostomi</taxon>
        <taxon>Mammalia</taxon>
        <taxon>Eutheria</taxon>
        <taxon>Laurasiatheria</taxon>
        <taxon>Carnivora</taxon>
        <taxon>Caniformia</taxon>
        <taxon>Musteloidea</taxon>
        <taxon>Mustelidae</taxon>
        <taxon>Guloninae</taxon>
        <taxon>Gulo</taxon>
    </lineage>
</organism>
<sequence>MKTPWKVLLGLLGLAALVTVITVPVVLLNKGSKFETFAKDKRVGDQYRCYLTTLSTRRRAKDLARGL</sequence>